<evidence type="ECO:0000313" key="3">
    <source>
        <dbReference type="Proteomes" id="UP000280066"/>
    </source>
</evidence>
<organism evidence="2 3">
    <name type="scientific">Hymenobacter metallilatus</name>
    <dbReference type="NCBI Taxonomy" id="2493666"/>
    <lineage>
        <taxon>Bacteria</taxon>
        <taxon>Pseudomonadati</taxon>
        <taxon>Bacteroidota</taxon>
        <taxon>Cytophagia</taxon>
        <taxon>Cytophagales</taxon>
        <taxon>Hymenobacteraceae</taxon>
        <taxon>Hymenobacter</taxon>
    </lineage>
</organism>
<dbReference type="Proteomes" id="UP000280066">
    <property type="component" value="Unassembled WGS sequence"/>
</dbReference>
<feature type="transmembrane region" description="Helical" evidence="1">
    <location>
        <begin position="43"/>
        <end position="66"/>
    </location>
</feature>
<evidence type="ECO:0000256" key="1">
    <source>
        <dbReference type="SAM" id="Phobius"/>
    </source>
</evidence>
<dbReference type="EMBL" id="RWIS01000007">
    <property type="protein sequence ID" value="RSK32339.1"/>
    <property type="molecule type" value="Genomic_DNA"/>
</dbReference>
<comment type="caution">
    <text evidence="2">The sequence shown here is derived from an EMBL/GenBank/DDBJ whole genome shotgun (WGS) entry which is preliminary data.</text>
</comment>
<evidence type="ECO:0000313" key="2">
    <source>
        <dbReference type="EMBL" id="RSK32339.1"/>
    </source>
</evidence>
<sequence>MKNSLRKLRPVVTLLLALVLPVLEVVAQPATQPEMADALRQSGKIYVVVAVIAVVLAGLLFFLVSLDRKLTRLEKEVKE</sequence>
<keyword evidence="3" id="KW-1185">Reference proteome</keyword>
<proteinExistence type="predicted"/>
<gene>
    <name evidence="2" type="ORF">EI290_11435</name>
</gene>
<protein>
    <submittedName>
        <fullName evidence="2">CcmD family protein</fullName>
    </submittedName>
</protein>
<dbReference type="AlphaFoldDB" id="A0A3R9NH04"/>
<keyword evidence="1" id="KW-1133">Transmembrane helix</keyword>
<accession>A0A3R9NH04</accession>
<name>A0A3R9NH04_9BACT</name>
<keyword evidence="1" id="KW-0472">Membrane</keyword>
<keyword evidence="1" id="KW-0812">Transmembrane</keyword>
<reference evidence="2 3" key="1">
    <citation type="submission" date="2018-12" db="EMBL/GenBank/DDBJ databases">
        <authorList>
            <person name="Feng G."/>
            <person name="Zhu H."/>
        </authorList>
    </citation>
    <scope>NUCLEOTIDE SEQUENCE [LARGE SCALE GENOMIC DNA]</scope>
    <source>
        <strain evidence="2 3">9PBR-2</strain>
    </source>
</reference>
<dbReference type="Pfam" id="PF20077">
    <property type="entry name" value="CcmD_alt"/>
    <property type="match status" value="1"/>
</dbReference>
<dbReference type="RefSeq" id="WP_125430076.1">
    <property type="nucleotide sequence ID" value="NZ_RWIS01000007.1"/>
</dbReference>